<organism evidence="1 2">
    <name type="scientific">Hamiltosporidium tvaerminnensis</name>
    <dbReference type="NCBI Taxonomy" id="1176355"/>
    <lineage>
        <taxon>Eukaryota</taxon>
        <taxon>Fungi</taxon>
        <taxon>Fungi incertae sedis</taxon>
        <taxon>Microsporidia</taxon>
        <taxon>Dubosqiidae</taxon>
        <taxon>Hamiltosporidium</taxon>
    </lineage>
</organism>
<evidence type="ECO:0000313" key="1">
    <source>
        <dbReference type="EMBL" id="TBU05298.1"/>
    </source>
</evidence>
<dbReference type="Proteomes" id="UP000292362">
    <property type="component" value="Unassembled WGS sequence"/>
</dbReference>
<gene>
    <name evidence="1" type="ORF">CWI37_0026p0060</name>
</gene>
<dbReference type="AlphaFoldDB" id="A0A4Q9LBW4"/>
<name>A0A4Q9LBW4_9MICR</name>
<comment type="caution">
    <text evidence="1">The sequence shown here is derived from an EMBL/GenBank/DDBJ whole genome shotgun (WGS) entry which is preliminary data.</text>
</comment>
<accession>A0A4Q9LBW4</accession>
<sequence length="196" mass="23026">MGKNKKKSKKICSAEIEENFANLLSNNESSSETFNDNYETTSNNINLSLESSESFEVFDTEVTTKFSRNDDDLVLKPEGKLRLLEKKDNIQIYSINRSLFDLNDFRPHNNKIKKIKSRKKYDFSCLDKHNNLFKKLGSLKYDFEFNLNETYKSSNIDTNNLNINNTCENFETTTEKKCINRPKTFQFNKKNKNKHI</sequence>
<dbReference type="VEuPathDB" id="MicrosporidiaDB:CWI37_0026p0060"/>
<protein>
    <submittedName>
        <fullName evidence="1">Uncharacterized protein</fullName>
    </submittedName>
</protein>
<reference evidence="1 2" key="1">
    <citation type="submission" date="2017-12" db="EMBL/GenBank/DDBJ databases">
        <authorList>
            <person name="Pombert J.-F."/>
            <person name="Haag K.L."/>
            <person name="Ebert D."/>
        </authorList>
    </citation>
    <scope>NUCLEOTIDE SEQUENCE [LARGE SCALE GENOMIC DNA]</scope>
    <source>
        <strain evidence="1">FI-OER-3-3</strain>
    </source>
</reference>
<proteinExistence type="predicted"/>
<dbReference type="EMBL" id="PITJ01000026">
    <property type="protein sequence ID" value="TBU05298.1"/>
    <property type="molecule type" value="Genomic_DNA"/>
</dbReference>
<evidence type="ECO:0000313" key="2">
    <source>
        <dbReference type="Proteomes" id="UP000292362"/>
    </source>
</evidence>